<evidence type="ECO:0000313" key="1">
    <source>
        <dbReference type="EMBL" id="RBM07756.1"/>
    </source>
</evidence>
<dbReference type="RefSeq" id="WP_113595719.1">
    <property type="nucleotide sequence ID" value="NZ_QEXL01000007.1"/>
</dbReference>
<keyword evidence="2" id="KW-1185">Reference proteome</keyword>
<protein>
    <submittedName>
        <fullName evidence="1">Uncharacterized protein</fullName>
    </submittedName>
</protein>
<dbReference type="AlphaFoldDB" id="A0A365YX34"/>
<name>A0A365YX34_9PROT</name>
<dbReference type="Proteomes" id="UP000252680">
    <property type="component" value="Unassembled WGS sequence"/>
</dbReference>
<gene>
    <name evidence="1" type="ORF">NJLHNGOC_07000</name>
</gene>
<reference evidence="1 2" key="1">
    <citation type="submission" date="2018-05" db="EMBL/GenBank/DDBJ databases">
        <title>Komagataeibacter cocois sp. nov., for a novel cellulose- producing strain isolated from coconut milk.</title>
        <authorList>
            <person name="Liu L."/>
            <person name="Wang Y."/>
            <person name="Liu S."/>
            <person name="Bi J."/>
            <person name="Chen H."/>
            <person name="Deng J."/>
            <person name="Zhang C."/>
            <person name="Hu Q."/>
            <person name="Li C."/>
        </authorList>
    </citation>
    <scope>NUCLEOTIDE SEQUENCE [LARGE SCALE GENOMIC DNA]</scope>
    <source>
        <strain evidence="1 2">WE7</strain>
    </source>
</reference>
<organism evidence="1 2">
    <name type="scientific">Novacetimonas cocois</name>
    <dbReference type="NCBI Taxonomy" id="1747507"/>
    <lineage>
        <taxon>Bacteria</taxon>
        <taxon>Pseudomonadati</taxon>
        <taxon>Pseudomonadota</taxon>
        <taxon>Alphaproteobacteria</taxon>
        <taxon>Acetobacterales</taxon>
        <taxon>Acetobacteraceae</taxon>
        <taxon>Novacetimonas</taxon>
    </lineage>
</organism>
<evidence type="ECO:0000313" key="2">
    <source>
        <dbReference type="Proteomes" id="UP000252680"/>
    </source>
</evidence>
<accession>A0A365YX34</accession>
<dbReference type="EMBL" id="QEXL01000007">
    <property type="protein sequence ID" value="RBM07756.1"/>
    <property type="molecule type" value="Genomic_DNA"/>
</dbReference>
<comment type="caution">
    <text evidence="1">The sequence shown here is derived from an EMBL/GenBank/DDBJ whole genome shotgun (WGS) entry which is preliminary data.</text>
</comment>
<proteinExistence type="predicted"/>
<sequence>MAVKSIEYTITDPGEDRGKVFVITRMSAFDADRWGRHVLHAAIRADLAVRDDAPDAGIAGLAGMGVALFGAIDPAAADGLLDRLMQCVTVRPDPSRPGVTRALHATDIAEIETVGTLQAEAFDLHVGFFRGAARLFSPRAATTAAPAAPPGAST</sequence>